<dbReference type="InterPro" id="IPR050309">
    <property type="entry name" value="Type-B_Carboxylest/Lipase"/>
</dbReference>
<dbReference type="Gene3D" id="3.40.50.1820">
    <property type="entry name" value="alpha/beta hydrolase"/>
    <property type="match status" value="1"/>
</dbReference>
<dbReference type="InterPro" id="IPR019819">
    <property type="entry name" value="Carboxylesterase_B_CS"/>
</dbReference>
<accession>A0A9P0FZ80</accession>
<protein>
    <recommendedName>
        <fullName evidence="2">Carboxylesterase type B domain-containing protein</fullName>
    </recommendedName>
</protein>
<feature type="domain" description="Carboxylesterase type B" evidence="2">
    <location>
        <begin position="4"/>
        <end position="516"/>
    </location>
</feature>
<dbReference type="PANTHER" id="PTHR11559">
    <property type="entry name" value="CARBOXYLESTERASE"/>
    <property type="match status" value="1"/>
</dbReference>
<dbReference type="EMBL" id="LR824033">
    <property type="protein sequence ID" value="CAH0601906.1"/>
    <property type="molecule type" value="Genomic_DNA"/>
</dbReference>
<dbReference type="PROSITE" id="PS00941">
    <property type="entry name" value="CARBOXYLESTERASE_B_2"/>
    <property type="match status" value="1"/>
</dbReference>
<sequence>MSFQVDVQQGRLQGKECVTFYGKKYYSFEGIPYAKPPVGKLRFKAPEPPENWTGIRDATKPGNKCCQLNPYANTAMEGSEDCLYLNVYTPSLPHEKIEKLPVLFFVHGGRFIFGYGDYYKPDYYLKHDVILVTINYRLSILGFLCLNIPEVPGNAALKDTVMALKWVRNNIENFNGDINNVSVFGESAGAGAVSSYMTSKMADGLYHKVIAQSGNSLADVYMVDDDPIEKAKTVVSYLGKELTDERELYNYLLDVPIEDLIMAFSLAELNRHPTAIQAYFLPVVEKEFEGVERFFSECPRFDIPMNRFDKVPVLTGMNSHEGALFLQKDGDGNIIFENDFYYYIPNYLKMKRDDKRVVDLVKKIRNYYFNGEKVDQSKKLEYVNMLSDKYFQFSLQLLPEILCKSVKEVYFYKFQYTGNLNTRIMKKLGLKGATHGDVIQYQFYRKAKHDKCDENDIKIVEMMSEAWCTFARYGKPTWNGGKSKWLPYTKRDKHTLIIDKDIKQMKNPDYDRLRFWLGITGETSKL</sequence>
<evidence type="ECO:0000259" key="2">
    <source>
        <dbReference type="Pfam" id="PF00135"/>
    </source>
</evidence>
<dbReference type="InterPro" id="IPR002018">
    <property type="entry name" value="CarbesteraseB"/>
</dbReference>
<dbReference type="SUPFAM" id="SSF53474">
    <property type="entry name" value="alpha/beta-Hydrolases"/>
    <property type="match status" value="1"/>
</dbReference>
<proteinExistence type="predicted"/>
<gene>
    <name evidence="3" type="ORF">CINC_LOCUS9802</name>
</gene>
<evidence type="ECO:0000256" key="1">
    <source>
        <dbReference type="ARBA" id="ARBA00023180"/>
    </source>
</evidence>
<organism evidence="3 4">
    <name type="scientific">Chrysodeixis includens</name>
    <name type="common">Soybean looper</name>
    <name type="synonym">Pseudoplusia includens</name>
    <dbReference type="NCBI Taxonomy" id="689277"/>
    <lineage>
        <taxon>Eukaryota</taxon>
        <taxon>Metazoa</taxon>
        <taxon>Ecdysozoa</taxon>
        <taxon>Arthropoda</taxon>
        <taxon>Hexapoda</taxon>
        <taxon>Insecta</taxon>
        <taxon>Pterygota</taxon>
        <taxon>Neoptera</taxon>
        <taxon>Endopterygota</taxon>
        <taxon>Lepidoptera</taxon>
        <taxon>Glossata</taxon>
        <taxon>Ditrysia</taxon>
        <taxon>Noctuoidea</taxon>
        <taxon>Noctuidae</taxon>
        <taxon>Plusiinae</taxon>
        <taxon>Chrysodeixis</taxon>
    </lineage>
</organism>
<dbReference type="OrthoDB" id="19653at2759"/>
<keyword evidence="4" id="KW-1185">Reference proteome</keyword>
<dbReference type="InterPro" id="IPR029058">
    <property type="entry name" value="AB_hydrolase_fold"/>
</dbReference>
<dbReference type="Pfam" id="PF00135">
    <property type="entry name" value="COesterase"/>
    <property type="match status" value="1"/>
</dbReference>
<keyword evidence="1" id="KW-0325">Glycoprotein</keyword>
<dbReference type="Proteomes" id="UP001154114">
    <property type="component" value="Chromosome 30"/>
</dbReference>
<name>A0A9P0FZ80_CHRIL</name>
<evidence type="ECO:0000313" key="4">
    <source>
        <dbReference type="Proteomes" id="UP001154114"/>
    </source>
</evidence>
<reference evidence="3" key="1">
    <citation type="submission" date="2021-12" db="EMBL/GenBank/DDBJ databases">
        <authorList>
            <person name="King R."/>
        </authorList>
    </citation>
    <scope>NUCLEOTIDE SEQUENCE</scope>
</reference>
<evidence type="ECO:0000313" key="3">
    <source>
        <dbReference type="EMBL" id="CAH0601906.1"/>
    </source>
</evidence>
<dbReference type="AlphaFoldDB" id="A0A9P0FZ80"/>